<keyword evidence="1" id="KW-0732">Signal</keyword>
<name>A0A4R5UD08_9GAMM</name>
<evidence type="ECO:0000313" key="3">
    <source>
        <dbReference type="Proteomes" id="UP000295543"/>
    </source>
</evidence>
<dbReference type="Pfam" id="PF01650">
    <property type="entry name" value="Peptidase_C13"/>
    <property type="match status" value="1"/>
</dbReference>
<proteinExistence type="predicted"/>
<dbReference type="EMBL" id="SMTG01000002">
    <property type="protein sequence ID" value="TDK33001.1"/>
    <property type="molecule type" value="Genomic_DNA"/>
</dbReference>
<dbReference type="InterPro" id="IPR001096">
    <property type="entry name" value="Peptidase_C13"/>
</dbReference>
<comment type="caution">
    <text evidence="2">The sequence shown here is derived from an EMBL/GenBank/DDBJ whole genome shotgun (WGS) entry which is preliminary data.</text>
</comment>
<reference evidence="2 3" key="1">
    <citation type="submission" date="2019-03" db="EMBL/GenBank/DDBJ databases">
        <title>Luteimonas zhaokaii sp.nov., isolated from the rectal contents of Plateau pika in Yushu, Qinghai Province, China.</title>
        <authorList>
            <person name="Zhang G."/>
        </authorList>
    </citation>
    <scope>NUCLEOTIDE SEQUENCE [LARGE SCALE GENOMIC DNA]</scope>
    <source>
        <strain evidence="2 3">THG-MD21</strain>
    </source>
</reference>
<feature type="signal peptide" evidence="1">
    <location>
        <begin position="1"/>
        <end position="30"/>
    </location>
</feature>
<evidence type="ECO:0000256" key="1">
    <source>
        <dbReference type="SAM" id="SignalP"/>
    </source>
</evidence>
<evidence type="ECO:0000313" key="2">
    <source>
        <dbReference type="EMBL" id="TDK33001.1"/>
    </source>
</evidence>
<gene>
    <name evidence="2" type="ORF">E2F49_02810</name>
</gene>
<feature type="chain" id="PRO_5020385934" evidence="1">
    <location>
        <begin position="31"/>
        <end position="299"/>
    </location>
</feature>
<dbReference type="RefSeq" id="WP_133392516.1">
    <property type="nucleotide sequence ID" value="NZ_SMTG01000002.1"/>
</dbReference>
<protein>
    <submittedName>
        <fullName evidence="2">Peptidase C13</fullName>
    </submittedName>
</protein>
<dbReference type="Proteomes" id="UP000295543">
    <property type="component" value="Unassembled WGS sequence"/>
</dbReference>
<keyword evidence="3" id="KW-1185">Reference proteome</keyword>
<dbReference type="Gene3D" id="3.40.50.1460">
    <property type="match status" value="1"/>
</dbReference>
<accession>A0A4R5UD08</accession>
<dbReference type="OrthoDB" id="345222at2"/>
<sequence length="299" mass="31447">MRPASGRLPRLRWLHAGVWLCLLAAGAAHANDGAGPTARDAALIDARVAAMLPTGVDAPQLYVVGVAGDASEDVFRNEVEFLVDSVAPRLGAGAHVLALINHADSLRGAGTPLATEATLRHALAALGGRMDRERDIVLLYLTMHGSPEHALGLHLPDGSEASLAPETLRDALDDAGIVHRVVVISACFSGGFIPALEGPDTLVLTAARADRPSFGCGSESTITFFGHAWLLDGLNADRDFAGAYRLAARAIKQRERKLGYERSSPRIAQGARIGATLARWQATLPADPAPAVYPYPIAP</sequence>
<organism evidence="2 3">
    <name type="scientific">Luteimonas terrae</name>
    <dbReference type="NCBI Taxonomy" id="1530191"/>
    <lineage>
        <taxon>Bacteria</taxon>
        <taxon>Pseudomonadati</taxon>
        <taxon>Pseudomonadota</taxon>
        <taxon>Gammaproteobacteria</taxon>
        <taxon>Lysobacterales</taxon>
        <taxon>Lysobacteraceae</taxon>
        <taxon>Luteimonas</taxon>
    </lineage>
</organism>
<dbReference type="GO" id="GO:0008233">
    <property type="term" value="F:peptidase activity"/>
    <property type="evidence" value="ECO:0007669"/>
    <property type="project" value="InterPro"/>
</dbReference>
<dbReference type="GO" id="GO:0006508">
    <property type="term" value="P:proteolysis"/>
    <property type="evidence" value="ECO:0007669"/>
    <property type="project" value="InterPro"/>
</dbReference>
<dbReference type="AlphaFoldDB" id="A0A4R5UD08"/>